<keyword evidence="2" id="KW-0808">Transferase</keyword>
<dbReference type="AlphaFoldDB" id="A0A8J2WVD8"/>
<dbReference type="GO" id="GO:0016020">
    <property type="term" value="C:membrane"/>
    <property type="evidence" value="ECO:0007669"/>
    <property type="project" value="InterPro"/>
</dbReference>
<dbReference type="PANTHER" id="PTHR31121:SF6">
    <property type="entry name" value="ALPHA-1,2 MANNOSYLTRANSFERASE KTR1"/>
    <property type="match status" value="1"/>
</dbReference>
<dbReference type="PANTHER" id="PTHR31121">
    <property type="entry name" value="ALPHA-1,2 MANNOSYLTRANSFERASE KTR1"/>
    <property type="match status" value="1"/>
</dbReference>
<dbReference type="SUPFAM" id="SSF53448">
    <property type="entry name" value="Nucleotide-diphospho-sugar transferases"/>
    <property type="match status" value="1"/>
</dbReference>
<dbReference type="Pfam" id="PF01793">
    <property type="entry name" value="Glyco_transf_15"/>
    <property type="match status" value="1"/>
</dbReference>
<gene>
    <name evidence="3" type="ORF">PECAL_2P01740</name>
</gene>
<dbReference type="GO" id="GO:0000032">
    <property type="term" value="P:cell wall mannoprotein biosynthetic process"/>
    <property type="evidence" value="ECO:0007669"/>
    <property type="project" value="TreeGrafter"/>
</dbReference>
<dbReference type="GO" id="GO:0000026">
    <property type="term" value="F:alpha-1,2-mannosyltransferase activity"/>
    <property type="evidence" value="ECO:0007669"/>
    <property type="project" value="TreeGrafter"/>
</dbReference>
<reference evidence="3" key="1">
    <citation type="submission" date="2021-11" db="EMBL/GenBank/DDBJ databases">
        <authorList>
            <consortium name="Genoscope - CEA"/>
            <person name="William W."/>
        </authorList>
    </citation>
    <scope>NUCLEOTIDE SEQUENCE</scope>
</reference>
<evidence type="ECO:0008006" key="5">
    <source>
        <dbReference type="Google" id="ProtNLM"/>
    </source>
</evidence>
<dbReference type="EMBL" id="CAKKNE010000002">
    <property type="protein sequence ID" value="CAH0367165.1"/>
    <property type="molecule type" value="Genomic_DNA"/>
</dbReference>
<dbReference type="InterPro" id="IPR002685">
    <property type="entry name" value="Glyco_trans_15"/>
</dbReference>
<organism evidence="3 4">
    <name type="scientific">Pelagomonas calceolata</name>
    <dbReference type="NCBI Taxonomy" id="35677"/>
    <lineage>
        <taxon>Eukaryota</taxon>
        <taxon>Sar</taxon>
        <taxon>Stramenopiles</taxon>
        <taxon>Ochrophyta</taxon>
        <taxon>Pelagophyceae</taxon>
        <taxon>Pelagomonadales</taxon>
        <taxon>Pelagomonadaceae</taxon>
        <taxon>Pelagomonas</taxon>
    </lineage>
</organism>
<proteinExistence type="inferred from homology"/>
<dbReference type="GO" id="GO:0006487">
    <property type="term" value="P:protein N-linked glycosylation"/>
    <property type="evidence" value="ECO:0007669"/>
    <property type="project" value="TreeGrafter"/>
</dbReference>
<dbReference type="GO" id="GO:0005794">
    <property type="term" value="C:Golgi apparatus"/>
    <property type="evidence" value="ECO:0007669"/>
    <property type="project" value="TreeGrafter"/>
</dbReference>
<name>A0A8J2WVD8_9STRA</name>
<dbReference type="InterPro" id="IPR029044">
    <property type="entry name" value="Nucleotide-diphossugar_trans"/>
</dbReference>
<protein>
    <recommendedName>
        <fullName evidence="5">Hexosyltransferase</fullName>
    </recommendedName>
</protein>
<keyword evidence="4" id="KW-1185">Reference proteome</keyword>
<comment type="caution">
    <text evidence="3">The sequence shown here is derived from an EMBL/GenBank/DDBJ whole genome shotgun (WGS) entry which is preliminary data.</text>
</comment>
<evidence type="ECO:0000313" key="4">
    <source>
        <dbReference type="Proteomes" id="UP000789595"/>
    </source>
</evidence>
<evidence type="ECO:0000256" key="2">
    <source>
        <dbReference type="ARBA" id="ARBA00022679"/>
    </source>
</evidence>
<dbReference type="OrthoDB" id="184258at2759"/>
<accession>A0A8J2WVD8</accession>
<sequence length="460" mass="50784">MRPMRARRDSKREKACRAAPMSRWRWRAAALALVFGGWWWSRPPPPAPVVTPSMLAARPPAPVVPVRPPAPEPRPGRRPWDASVRCAFVSLLRRRGDETRYAAFLESAHRVQDAFRLERRYPHVVFHEGDIPEGHVAALRARAPWLVFRGLAGVWGTADRPPAEQWAATDRSEGYKHMCRFYGLQLWDQVADFDVVMRVDDDVFFLARAPYDPFRLLWESDADYAWGAETGESHGPTARTFGPWVRAYCEVLGGRGDCGPLARGVVDAMFFNNVFATVVDFWRGADVRRYLAAVDATGGIYVHRWGDAPIQSAAVRLFARGHVALPGVEYAHVSTDNLIVRNQVRCLSCVGAAAYLAARAADDGAVARAVAAHAASFADDLVAAGVPRAWTDALPAVALLHLVETVGVRCDGVATVVRAPALLPTHCCCRLDTRRDSTRDRALVLETLSRQLRGWVVAAG</sequence>
<evidence type="ECO:0000256" key="1">
    <source>
        <dbReference type="ARBA" id="ARBA00007677"/>
    </source>
</evidence>
<comment type="similarity">
    <text evidence="1">Belongs to the glycosyltransferase 15 family.</text>
</comment>
<dbReference type="Gene3D" id="3.90.550.10">
    <property type="entry name" value="Spore Coat Polysaccharide Biosynthesis Protein SpsA, Chain A"/>
    <property type="match status" value="1"/>
</dbReference>
<evidence type="ECO:0000313" key="3">
    <source>
        <dbReference type="EMBL" id="CAH0367165.1"/>
    </source>
</evidence>
<dbReference type="Proteomes" id="UP000789595">
    <property type="component" value="Unassembled WGS sequence"/>
</dbReference>